<name>A0A6C0BS54_9ZZZZ</name>
<sequence length="147" mass="17172">MSIDSLVEAIFIKNNFDNEIRFEVDCNMNNKQLAQFLHSLFIKGLILMYGKNNQLVLNSLTMDQIERARQKLKLAHVKARVSLYDKETAFDLNLIPENDHTTIPLEISIMKYNNDEINKQQDNLLTKEFVFKKYINGNLVCISFEII</sequence>
<organism evidence="1">
    <name type="scientific">viral metagenome</name>
    <dbReference type="NCBI Taxonomy" id="1070528"/>
    <lineage>
        <taxon>unclassified sequences</taxon>
        <taxon>metagenomes</taxon>
        <taxon>organismal metagenomes</taxon>
    </lineage>
</organism>
<evidence type="ECO:0000313" key="1">
    <source>
        <dbReference type="EMBL" id="QHS94409.1"/>
    </source>
</evidence>
<accession>A0A6C0BS54</accession>
<proteinExistence type="predicted"/>
<reference evidence="1" key="1">
    <citation type="journal article" date="2020" name="Nature">
        <title>Giant virus diversity and host interactions through global metagenomics.</title>
        <authorList>
            <person name="Schulz F."/>
            <person name="Roux S."/>
            <person name="Paez-Espino D."/>
            <person name="Jungbluth S."/>
            <person name="Walsh D.A."/>
            <person name="Denef V.J."/>
            <person name="McMahon K.D."/>
            <person name="Konstantinidis K.T."/>
            <person name="Eloe-Fadrosh E.A."/>
            <person name="Kyrpides N.C."/>
            <person name="Woyke T."/>
        </authorList>
    </citation>
    <scope>NUCLEOTIDE SEQUENCE</scope>
    <source>
        <strain evidence="1">GVMAG-M-3300018416-26</strain>
    </source>
</reference>
<dbReference type="EMBL" id="MN739222">
    <property type="protein sequence ID" value="QHS94409.1"/>
    <property type="molecule type" value="Genomic_DNA"/>
</dbReference>
<protein>
    <submittedName>
        <fullName evidence="1">Uncharacterized protein</fullName>
    </submittedName>
</protein>
<dbReference type="AlphaFoldDB" id="A0A6C0BS54"/>